<comment type="caution">
    <text evidence="9">The sequence shown here is derived from an EMBL/GenBank/DDBJ whole genome shotgun (WGS) entry which is preliminary data.</text>
</comment>
<dbReference type="PANTHER" id="PTHR33048">
    <property type="entry name" value="PTH11-LIKE INTEGRAL MEMBRANE PROTEIN (AFU_ORTHOLOGUE AFUA_5G11245)"/>
    <property type="match status" value="1"/>
</dbReference>
<comment type="similarity">
    <text evidence="5">Belongs to the SAT4 family.</text>
</comment>
<keyword evidence="3 7" id="KW-1133">Transmembrane helix</keyword>
<keyword evidence="10" id="KW-1185">Reference proteome</keyword>
<feature type="transmembrane region" description="Helical" evidence="7">
    <location>
        <begin position="200"/>
        <end position="222"/>
    </location>
</feature>
<feature type="region of interest" description="Disordered" evidence="6">
    <location>
        <begin position="317"/>
        <end position="336"/>
    </location>
</feature>
<feature type="transmembrane region" description="Helical" evidence="7">
    <location>
        <begin position="234"/>
        <end position="256"/>
    </location>
</feature>
<keyword evidence="2 7" id="KW-0812">Transmembrane</keyword>
<feature type="transmembrane region" description="Helical" evidence="7">
    <location>
        <begin position="149"/>
        <end position="172"/>
    </location>
</feature>
<evidence type="ECO:0000313" key="9">
    <source>
        <dbReference type="EMBL" id="KAK0507737.1"/>
    </source>
</evidence>
<dbReference type="InterPro" id="IPR049326">
    <property type="entry name" value="Rhodopsin_dom_fungi"/>
</dbReference>
<evidence type="ECO:0000256" key="5">
    <source>
        <dbReference type="ARBA" id="ARBA00038359"/>
    </source>
</evidence>
<feature type="domain" description="Rhodopsin" evidence="8">
    <location>
        <begin position="53"/>
        <end position="297"/>
    </location>
</feature>
<name>A0AA39QRA5_9LECA</name>
<evidence type="ECO:0000313" key="10">
    <source>
        <dbReference type="Proteomes" id="UP001166286"/>
    </source>
</evidence>
<feature type="transmembrane region" description="Helical" evidence="7">
    <location>
        <begin position="69"/>
        <end position="92"/>
    </location>
</feature>
<reference evidence="9" key="1">
    <citation type="submission" date="2023-03" db="EMBL/GenBank/DDBJ databases">
        <title>Complete genome of Cladonia borealis.</title>
        <authorList>
            <person name="Park H."/>
        </authorList>
    </citation>
    <scope>NUCLEOTIDE SEQUENCE</scope>
    <source>
        <strain evidence="9">ANT050790</strain>
    </source>
</reference>
<dbReference type="Pfam" id="PF20684">
    <property type="entry name" value="Fung_rhodopsin"/>
    <property type="match status" value="1"/>
</dbReference>
<keyword evidence="4 7" id="KW-0472">Membrane</keyword>
<dbReference type="Proteomes" id="UP001166286">
    <property type="component" value="Unassembled WGS sequence"/>
</dbReference>
<evidence type="ECO:0000256" key="7">
    <source>
        <dbReference type="SAM" id="Phobius"/>
    </source>
</evidence>
<protein>
    <recommendedName>
        <fullName evidence="8">Rhodopsin domain-containing protein</fullName>
    </recommendedName>
</protein>
<feature type="transmembrane region" description="Helical" evidence="7">
    <location>
        <begin position="112"/>
        <end position="137"/>
    </location>
</feature>
<evidence type="ECO:0000259" key="8">
    <source>
        <dbReference type="Pfam" id="PF20684"/>
    </source>
</evidence>
<feature type="transmembrane region" description="Helical" evidence="7">
    <location>
        <begin position="36"/>
        <end position="57"/>
    </location>
</feature>
<dbReference type="EMBL" id="JAFEKC020000022">
    <property type="protein sequence ID" value="KAK0507737.1"/>
    <property type="molecule type" value="Genomic_DNA"/>
</dbReference>
<evidence type="ECO:0000256" key="1">
    <source>
        <dbReference type="ARBA" id="ARBA00004141"/>
    </source>
</evidence>
<dbReference type="AlphaFoldDB" id="A0AA39QRA5"/>
<evidence type="ECO:0000256" key="6">
    <source>
        <dbReference type="SAM" id="MobiDB-lite"/>
    </source>
</evidence>
<accession>A0AA39QRA5</accession>
<evidence type="ECO:0000256" key="4">
    <source>
        <dbReference type="ARBA" id="ARBA00023136"/>
    </source>
</evidence>
<proteinExistence type="inferred from homology"/>
<evidence type="ECO:0000256" key="2">
    <source>
        <dbReference type="ARBA" id="ARBA00022692"/>
    </source>
</evidence>
<dbReference type="GO" id="GO:0016020">
    <property type="term" value="C:membrane"/>
    <property type="evidence" value="ECO:0007669"/>
    <property type="project" value="UniProtKB-SubCell"/>
</dbReference>
<organism evidence="9 10">
    <name type="scientific">Cladonia borealis</name>
    <dbReference type="NCBI Taxonomy" id="184061"/>
    <lineage>
        <taxon>Eukaryota</taxon>
        <taxon>Fungi</taxon>
        <taxon>Dikarya</taxon>
        <taxon>Ascomycota</taxon>
        <taxon>Pezizomycotina</taxon>
        <taxon>Lecanoromycetes</taxon>
        <taxon>OSLEUM clade</taxon>
        <taxon>Lecanoromycetidae</taxon>
        <taxon>Lecanorales</taxon>
        <taxon>Lecanorineae</taxon>
        <taxon>Cladoniaceae</taxon>
        <taxon>Cladonia</taxon>
    </lineage>
</organism>
<feature type="transmembrane region" description="Helical" evidence="7">
    <location>
        <begin position="268"/>
        <end position="296"/>
    </location>
</feature>
<dbReference type="PANTHER" id="PTHR33048:SF158">
    <property type="entry name" value="MEMBRANE PROTEIN PTH11-LIKE, PUTATIVE-RELATED"/>
    <property type="match status" value="1"/>
</dbReference>
<dbReference type="InterPro" id="IPR052337">
    <property type="entry name" value="SAT4-like"/>
</dbReference>
<sequence length="398" mass="43820">MASPSVWESIQNEPLEPPPPGVVPNLVDPESRAYEIYVAASVCLPLIAIFATMRIYARVAILKRWTWDDLTCALGVIAGVVYLALTLNAATGGVYGKHIYEVTFKEYSTEQVLIALVFEALYGPFIWFVKLSLFVLYVQVFGPLQWLRYLAWAGAIITGLFYFIVMAIELAVCVPGNGHSSLAYLAALDAPKCVSTRRPIVIGLGVVSVLSDLYLIILPLPAVWSLQLPLRRKLAVSAMFFTGSVACIASCFALAYRIEIMGSDPTWTFVPLAVVTNVEFTAGIMVCCMPTTTTVLKQLKPRISSWITSYQKSIRSSTSSGATKSHELNSVTNLQPPHLDLSLKSSTELPSYAQNSWEGHENKLYQWPAQYEMASSYASGDANIRKTTDIKVTRQPLV</sequence>
<gene>
    <name evidence="9" type="ORF">JMJ35_009626</name>
</gene>
<comment type="subcellular location">
    <subcellularLocation>
        <location evidence="1">Membrane</location>
        <topology evidence="1">Multi-pass membrane protein</topology>
    </subcellularLocation>
</comment>
<feature type="compositionally biased region" description="Polar residues" evidence="6">
    <location>
        <begin position="317"/>
        <end position="335"/>
    </location>
</feature>
<evidence type="ECO:0000256" key="3">
    <source>
        <dbReference type="ARBA" id="ARBA00022989"/>
    </source>
</evidence>